<sequence length="55" mass="6279">MPEDSQSLLQSAVQHWENTPVAEQYIHQALETDATDLETLVAAYRFYTAKPPEED</sequence>
<dbReference type="OrthoDB" id="511267at2"/>
<gene>
    <name evidence="1" type="ordered locus">Cyan7425_3955</name>
</gene>
<accession>B8HUR8</accession>
<dbReference type="HOGENOM" id="CLU_3024556_0_0_3"/>
<dbReference type="EMBL" id="CP001344">
    <property type="protein sequence ID" value="ACL46270.1"/>
    <property type="molecule type" value="Genomic_DNA"/>
</dbReference>
<dbReference type="AlphaFoldDB" id="B8HUR8"/>
<dbReference type="STRING" id="395961.Cyan7425_3955"/>
<proteinExistence type="predicted"/>
<dbReference type="eggNOG" id="COG0457">
    <property type="taxonomic scope" value="Bacteria"/>
</dbReference>
<dbReference type="KEGG" id="cyn:Cyan7425_3955"/>
<evidence type="ECO:0000313" key="1">
    <source>
        <dbReference type="EMBL" id="ACL46270.1"/>
    </source>
</evidence>
<name>B8HUR8_CYAP4</name>
<reference evidence="1" key="1">
    <citation type="submission" date="2009-01" db="EMBL/GenBank/DDBJ databases">
        <title>Complete sequence of chromosome Cyanothece sp. PCC 7425.</title>
        <authorList>
            <consortium name="US DOE Joint Genome Institute"/>
            <person name="Lucas S."/>
            <person name="Copeland A."/>
            <person name="Lapidus A."/>
            <person name="Glavina del Rio T."/>
            <person name="Dalin E."/>
            <person name="Tice H."/>
            <person name="Bruce D."/>
            <person name="Goodwin L."/>
            <person name="Pitluck S."/>
            <person name="Sims D."/>
            <person name="Meineke L."/>
            <person name="Brettin T."/>
            <person name="Detter J.C."/>
            <person name="Han C."/>
            <person name="Larimer F."/>
            <person name="Land M."/>
            <person name="Hauser L."/>
            <person name="Kyrpides N."/>
            <person name="Ovchinnikova G."/>
            <person name="Liberton M."/>
            <person name="Stoeckel J."/>
            <person name="Banerjee A."/>
            <person name="Singh A."/>
            <person name="Page L."/>
            <person name="Sato H."/>
            <person name="Zhao L."/>
            <person name="Sherman L."/>
            <person name="Pakrasi H."/>
            <person name="Richardson P."/>
        </authorList>
    </citation>
    <scope>NUCLEOTIDE SEQUENCE</scope>
    <source>
        <strain evidence="1">PCC 7425</strain>
    </source>
</reference>
<organism evidence="1">
    <name type="scientific">Cyanothece sp. (strain PCC 7425 / ATCC 29141)</name>
    <dbReference type="NCBI Taxonomy" id="395961"/>
    <lineage>
        <taxon>Bacteria</taxon>
        <taxon>Bacillati</taxon>
        <taxon>Cyanobacteriota</taxon>
        <taxon>Cyanophyceae</taxon>
        <taxon>Gomontiellales</taxon>
        <taxon>Cyanothecaceae</taxon>
        <taxon>Cyanothece</taxon>
    </lineage>
</organism>
<protein>
    <submittedName>
        <fullName evidence="1">Uncharacterized protein</fullName>
    </submittedName>
</protein>